<feature type="transmembrane region" description="Helical" evidence="8">
    <location>
        <begin position="493"/>
        <end position="513"/>
    </location>
</feature>
<evidence type="ECO:0000256" key="8">
    <source>
        <dbReference type="SAM" id="Phobius"/>
    </source>
</evidence>
<dbReference type="GO" id="GO:0016020">
    <property type="term" value="C:membrane"/>
    <property type="evidence" value="ECO:0007669"/>
    <property type="project" value="UniProtKB-SubCell"/>
</dbReference>
<feature type="region of interest" description="Disordered" evidence="7">
    <location>
        <begin position="1079"/>
        <end position="1107"/>
    </location>
</feature>
<feature type="transmembrane region" description="Helical" evidence="8">
    <location>
        <begin position="949"/>
        <end position="972"/>
    </location>
</feature>
<dbReference type="SUPFAM" id="SSF82866">
    <property type="entry name" value="Multidrug efflux transporter AcrB transmembrane domain"/>
    <property type="match status" value="2"/>
</dbReference>
<gene>
    <name evidence="10" type="ORF">JTE90_009073</name>
</gene>
<evidence type="ECO:0000256" key="3">
    <source>
        <dbReference type="ARBA" id="ARBA00022989"/>
    </source>
</evidence>
<evidence type="ECO:0000313" key="10">
    <source>
        <dbReference type="EMBL" id="KAG8189931.1"/>
    </source>
</evidence>
<evidence type="ECO:0000256" key="7">
    <source>
        <dbReference type="SAM" id="MobiDB-lite"/>
    </source>
</evidence>
<keyword evidence="2 8" id="KW-0812">Transmembrane</keyword>
<dbReference type="InterPro" id="IPR053958">
    <property type="entry name" value="HMGCR/SNAP/NPC1-like_SSD"/>
</dbReference>
<reference evidence="10 11" key="1">
    <citation type="journal article" date="2022" name="Nat. Ecol. Evol.">
        <title>A masculinizing supergene underlies an exaggerated male reproductive morph in a spider.</title>
        <authorList>
            <person name="Hendrickx F."/>
            <person name="De Corte Z."/>
            <person name="Sonet G."/>
            <person name="Van Belleghem S.M."/>
            <person name="Kostlbacher S."/>
            <person name="Vangestel C."/>
        </authorList>
    </citation>
    <scope>NUCLEOTIDE SEQUENCE [LARGE SCALE GENOMIC DNA]</scope>
    <source>
        <strain evidence="10">W744_W776</strain>
    </source>
</reference>
<evidence type="ECO:0000313" key="11">
    <source>
        <dbReference type="Proteomes" id="UP000827092"/>
    </source>
</evidence>
<dbReference type="AlphaFoldDB" id="A0AAV6V2S9"/>
<feature type="transmembrane region" description="Helical" evidence="8">
    <location>
        <begin position="979"/>
        <end position="1000"/>
    </location>
</feature>
<feature type="domain" description="SSD" evidence="9">
    <location>
        <begin position="390"/>
        <end position="519"/>
    </location>
</feature>
<keyword evidence="11" id="KW-1185">Reference proteome</keyword>
<name>A0AAV6V2S9_9ARAC</name>
<dbReference type="PROSITE" id="PS51257">
    <property type="entry name" value="PROKAR_LIPOPROTEIN"/>
    <property type="match status" value="1"/>
</dbReference>
<comment type="caution">
    <text evidence="10">The sequence shown here is derived from an EMBL/GenBank/DDBJ whole genome shotgun (WGS) entry which is preliminary data.</text>
</comment>
<feature type="transmembrane region" description="Helical" evidence="8">
    <location>
        <begin position="414"/>
        <end position="432"/>
    </location>
</feature>
<feature type="transmembrane region" description="Helical" evidence="8">
    <location>
        <begin position="365"/>
        <end position="382"/>
    </location>
</feature>
<accession>A0AAV6V2S9</accession>
<dbReference type="PANTHER" id="PTHR45951">
    <property type="entry name" value="PROTEIN DISPATCHED-RELATED"/>
    <property type="match status" value="1"/>
</dbReference>
<feature type="transmembrane region" description="Helical" evidence="8">
    <location>
        <begin position="582"/>
        <end position="602"/>
    </location>
</feature>
<comment type="similarity">
    <text evidence="6">Belongs to the dispatched family.</text>
</comment>
<dbReference type="Gene3D" id="1.20.1640.10">
    <property type="entry name" value="Multidrug efflux transporter AcrB transmembrane domain"/>
    <property type="match status" value="2"/>
</dbReference>
<protein>
    <recommendedName>
        <fullName evidence="9">SSD domain-containing protein</fullName>
    </recommendedName>
</protein>
<keyword evidence="4 8" id="KW-0472">Membrane</keyword>
<sequence>MQWYARQVANNPCSVILLVLAAALSCAIVCITLKDFPDFSDPLLGFEPRGTVLSERFVAWRNLLKSTGWNGPLTFYPGSIVTDITNETLENAHWQRGNKQGRNRTEDGNEGENEGPLIELETEERSYEMEKHEEGRIVFERTKPHLRPNMPSIPVRKNFFCAQLERSYAHVVIKSISGQNLFTVEGLRAICDLDNNKLRTTEQFELICEENSFGSCCHSWSIANYIALLRNLTSCQEISQNDITHVFRLLVSCAPYYHNMKLSHDCTKDPGLCRNVPRQCIEYDAVYYILHYLVDTNFLNPNSPSFNVPNLTYAAVFLPVAKGDSSLRYFEELESLPLYNDIAEVAGMDMGLKYKLFQECLQHDTVYVGLAGVLIFMFLWMYSASFFVTFMTFCAVIFSVGMAYFMYTIVYQINFFPFINILTFVIIIGIGADDACIYCKIWACAKAEKNNGTLVKLVRDTLHHACLSMFITSVTTAVAFFGSVISNITALRCFSIFAGTAVMANFFFIITWLPASVIMAEKWCSSTCLCIPPVGLYLPQFQHIQFCSTLCNSLWKLHYSFTEYSRVFFEKILPCIIVKARYFWIVLLTAVAVGTAVAVFYYPKLKLPDSKEFQIFNSNHPFEKYDLYLKRFFWFEEATEQDMYEKLPIRVVWGVLPKDNGNYLDPHNRGTIELDPEFNIARPESQEFLYSFCFQLRNQSFYQSTYGPLMFNCFIDKFKEWMERRCVDGISDMDRTPCCESSKFPFSEKVFNHCIKEAANFLHKTSGYLMVPSAEGLRFSKSTGKVQAIVIQYNSIYTYSSSYTEMYEFKSAVEGWVSNMVAKAPKGLRKGWFISDLEFFELQDSLSKSSKVAIGVAVGVAFLALLFTTLNLLISFFAILTILCIIMVTIGSLVLLGWKLNVLESTTVSIAIGLAVDFTIHYGVAYRLSTQEDRESSVIFALSHVGSPVAMAAFTTFMAGALIFPSVILAYLQIGTFLVILMAVSWVYSTFFFLSLLSIAGPKNGQLQLSYPSFDCCEPSAAPVEKNVYALSESTLSSSSASYPNNTIPTSESHELEPLTALKDGRIDVPKFKKKYGHRSIRPRSGSLSSASIKTRDPTLPTKMSRTPRKISLPTVNITFHGEPAGPDLSLGATSSSTIICADEEREPVIKPMSKEDVSENWVRKEISV</sequence>
<feature type="transmembrane region" description="Helical" evidence="8">
    <location>
        <begin position="852"/>
        <end position="870"/>
    </location>
</feature>
<feature type="region of interest" description="Disordered" evidence="7">
    <location>
        <begin position="91"/>
        <end position="119"/>
    </location>
</feature>
<evidence type="ECO:0000256" key="2">
    <source>
        <dbReference type="ARBA" id="ARBA00022692"/>
    </source>
</evidence>
<evidence type="ECO:0000256" key="6">
    <source>
        <dbReference type="ARBA" id="ARBA00038046"/>
    </source>
</evidence>
<comment type="subcellular location">
    <subcellularLocation>
        <location evidence="1">Membrane</location>
        <topology evidence="1">Multi-pass membrane protein</topology>
    </subcellularLocation>
</comment>
<dbReference type="GO" id="GO:0022857">
    <property type="term" value="F:transmembrane transporter activity"/>
    <property type="evidence" value="ECO:0007669"/>
    <property type="project" value="TreeGrafter"/>
</dbReference>
<feature type="transmembrane region" description="Helical" evidence="8">
    <location>
        <begin position="462"/>
        <end position="481"/>
    </location>
</feature>
<feature type="transmembrane region" description="Helical" evidence="8">
    <location>
        <begin position="876"/>
        <end position="896"/>
    </location>
</feature>
<dbReference type="InterPro" id="IPR000731">
    <property type="entry name" value="SSD"/>
</dbReference>
<dbReference type="PROSITE" id="PS50156">
    <property type="entry name" value="SSD"/>
    <property type="match status" value="1"/>
</dbReference>
<evidence type="ECO:0000256" key="4">
    <source>
        <dbReference type="ARBA" id="ARBA00023136"/>
    </source>
</evidence>
<feature type="transmembrane region" description="Helical" evidence="8">
    <location>
        <begin position="388"/>
        <end position="407"/>
    </location>
</feature>
<feature type="transmembrane region" description="Helical" evidence="8">
    <location>
        <begin position="15"/>
        <end position="33"/>
    </location>
</feature>
<proteinExistence type="inferred from homology"/>
<dbReference type="EMBL" id="JAFNEN010000199">
    <property type="protein sequence ID" value="KAG8189931.1"/>
    <property type="molecule type" value="Genomic_DNA"/>
</dbReference>
<dbReference type="InterPro" id="IPR052081">
    <property type="entry name" value="Dispatched_Hh_regulator"/>
</dbReference>
<evidence type="ECO:0000259" key="9">
    <source>
        <dbReference type="PROSITE" id="PS50156"/>
    </source>
</evidence>
<keyword evidence="5" id="KW-0325">Glycoprotein</keyword>
<dbReference type="PANTHER" id="PTHR45951:SF3">
    <property type="entry name" value="PROTEIN DISPATCHED"/>
    <property type="match status" value="1"/>
</dbReference>
<dbReference type="Proteomes" id="UP000827092">
    <property type="component" value="Unassembled WGS sequence"/>
</dbReference>
<keyword evidence="3 8" id="KW-1133">Transmembrane helix</keyword>
<evidence type="ECO:0000256" key="5">
    <source>
        <dbReference type="ARBA" id="ARBA00023180"/>
    </source>
</evidence>
<evidence type="ECO:0000256" key="1">
    <source>
        <dbReference type="ARBA" id="ARBA00004141"/>
    </source>
</evidence>
<dbReference type="Pfam" id="PF12349">
    <property type="entry name" value="Sterol-sensing"/>
    <property type="match status" value="1"/>
</dbReference>
<organism evidence="10 11">
    <name type="scientific">Oedothorax gibbosus</name>
    <dbReference type="NCBI Taxonomy" id="931172"/>
    <lineage>
        <taxon>Eukaryota</taxon>
        <taxon>Metazoa</taxon>
        <taxon>Ecdysozoa</taxon>
        <taxon>Arthropoda</taxon>
        <taxon>Chelicerata</taxon>
        <taxon>Arachnida</taxon>
        <taxon>Araneae</taxon>
        <taxon>Araneomorphae</taxon>
        <taxon>Entelegynae</taxon>
        <taxon>Araneoidea</taxon>
        <taxon>Linyphiidae</taxon>
        <taxon>Erigoninae</taxon>
        <taxon>Oedothorax</taxon>
    </lineage>
</organism>
<dbReference type="GO" id="GO:0007224">
    <property type="term" value="P:smoothened signaling pathway"/>
    <property type="evidence" value="ECO:0007669"/>
    <property type="project" value="TreeGrafter"/>
</dbReference>